<dbReference type="CDD" id="cd03445">
    <property type="entry name" value="Thioesterase_II_repeat2"/>
    <property type="match status" value="1"/>
</dbReference>
<comment type="similarity">
    <text evidence="1">Belongs to the C/M/P thioester hydrolase family.</text>
</comment>
<keyword evidence="5" id="KW-1185">Reference proteome</keyword>
<gene>
    <name evidence="4" type="ORF">PEX2_078960</name>
</gene>
<evidence type="ECO:0000256" key="2">
    <source>
        <dbReference type="ARBA" id="ARBA00022801"/>
    </source>
</evidence>
<evidence type="ECO:0000259" key="3">
    <source>
        <dbReference type="Pfam" id="PF13622"/>
    </source>
</evidence>
<dbReference type="EMBL" id="JQFZ01000170">
    <property type="protein sequence ID" value="KGO56289.1"/>
    <property type="molecule type" value="Genomic_DNA"/>
</dbReference>
<dbReference type="InterPro" id="IPR049449">
    <property type="entry name" value="TesB_ACOT8-like_N"/>
</dbReference>
<name>A0A0A2JT74_PENEN</name>
<accession>A0A0A2JT74</accession>
<organism evidence="4 5">
    <name type="scientific">Penicillium expansum</name>
    <name type="common">Blue mold rot fungus</name>
    <dbReference type="NCBI Taxonomy" id="27334"/>
    <lineage>
        <taxon>Eukaryota</taxon>
        <taxon>Fungi</taxon>
        <taxon>Dikarya</taxon>
        <taxon>Ascomycota</taxon>
        <taxon>Pezizomycotina</taxon>
        <taxon>Eurotiomycetes</taxon>
        <taxon>Eurotiomycetidae</taxon>
        <taxon>Eurotiales</taxon>
        <taxon>Aspergillaceae</taxon>
        <taxon>Penicillium</taxon>
    </lineage>
</organism>
<dbReference type="PANTHER" id="PTHR11066">
    <property type="entry name" value="ACYL-COA THIOESTERASE"/>
    <property type="match status" value="1"/>
</dbReference>
<comment type="caution">
    <text evidence="4">The sequence shown here is derived from an EMBL/GenBank/DDBJ whole genome shotgun (WGS) entry which is preliminary data.</text>
</comment>
<sequence length="371" mass="41963">MSPQRGAPDNEGELTSPHSFVELMSLQRLEDALISFPDSTEPEKIERFRSLATPFNPGQGTRSFGGHVYAQSAYAASKTVSQGLVIHDMTGTFILGGRLDTPYVYTVRHIRDGFMYSTRAVDARQAGRICFSCICSFKRDEKQRLFQHQPISAQTRFHSILSAKQPEDQPPSPSVDAEWWIEAVRQGNISEHEFPGLDVRKTEMKDYNHAEDVKQHPERYRQLTQYRLKGSPDDDPAASLTQIREREENGEYDNLYACAHMYSSDKNSLLLIPRALGIDNWTEMASLTLTVIVHQHGEALRMVDWERIGGSDVAGVSELPMKWFVQEGWTPRTAENRGTHESHIWSPDGTLLATSLQDSMLRLRKLGVANL</sequence>
<dbReference type="PhylomeDB" id="A0A0A2JT74"/>
<dbReference type="GO" id="GO:0006637">
    <property type="term" value="P:acyl-CoA metabolic process"/>
    <property type="evidence" value="ECO:0007669"/>
    <property type="project" value="InterPro"/>
</dbReference>
<dbReference type="Proteomes" id="UP000030143">
    <property type="component" value="Unassembled WGS sequence"/>
</dbReference>
<dbReference type="Pfam" id="PF13622">
    <property type="entry name" value="4HBT_3"/>
    <property type="match status" value="1"/>
</dbReference>
<dbReference type="GO" id="GO:0005782">
    <property type="term" value="C:peroxisomal matrix"/>
    <property type="evidence" value="ECO:0007669"/>
    <property type="project" value="TreeGrafter"/>
</dbReference>
<dbReference type="InterPro" id="IPR042171">
    <property type="entry name" value="Acyl-CoA_hotdog"/>
</dbReference>
<protein>
    <submittedName>
        <fullName evidence="4">Acyl-CoA thioesterase</fullName>
    </submittedName>
</protein>
<keyword evidence="2" id="KW-0378">Hydrolase</keyword>
<dbReference type="CDD" id="cd03444">
    <property type="entry name" value="Thioesterase_II_repeat1"/>
    <property type="match status" value="1"/>
</dbReference>
<dbReference type="RefSeq" id="XP_016598084.1">
    <property type="nucleotide sequence ID" value="XM_016745166.1"/>
</dbReference>
<evidence type="ECO:0000256" key="1">
    <source>
        <dbReference type="ARBA" id="ARBA00006538"/>
    </source>
</evidence>
<dbReference type="HOGENOM" id="CLU_051867_1_0_1"/>
<feature type="domain" description="Acyl-CoA thioesterase-like N-terminal HotDog" evidence="3">
    <location>
        <begin position="58"/>
        <end position="137"/>
    </location>
</feature>
<dbReference type="VEuPathDB" id="FungiDB:PEXP_051990"/>
<dbReference type="GO" id="GO:0047617">
    <property type="term" value="F:fatty acyl-CoA hydrolase activity"/>
    <property type="evidence" value="ECO:0007669"/>
    <property type="project" value="InterPro"/>
</dbReference>
<evidence type="ECO:0000313" key="4">
    <source>
        <dbReference type="EMBL" id="KGO56289.1"/>
    </source>
</evidence>
<dbReference type="Gene3D" id="2.40.160.210">
    <property type="entry name" value="Acyl-CoA thioesterase, double hotdog domain"/>
    <property type="match status" value="1"/>
</dbReference>
<dbReference type="InterPro" id="IPR003703">
    <property type="entry name" value="Acyl_CoA_thio"/>
</dbReference>
<dbReference type="AlphaFoldDB" id="A0A0A2JT74"/>
<dbReference type="PANTHER" id="PTHR11066:SF64">
    <property type="entry name" value="ACYL-COA THIOESTERASE (AFU_ORTHOLOGUE AFUA_1G12060)"/>
    <property type="match status" value="1"/>
</dbReference>
<evidence type="ECO:0000313" key="5">
    <source>
        <dbReference type="Proteomes" id="UP000030143"/>
    </source>
</evidence>
<dbReference type="GeneID" id="27680586"/>
<dbReference type="InterPro" id="IPR029069">
    <property type="entry name" value="HotDog_dom_sf"/>
</dbReference>
<dbReference type="OrthoDB" id="68328at2759"/>
<dbReference type="GO" id="GO:0009062">
    <property type="term" value="P:fatty acid catabolic process"/>
    <property type="evidence" value="ECO:0007669"/>
    <property type="project" value="TreeGrafter"/>
</dbReference>
<proteinExistence type="inferred from homology"/>
<dbReference type="SUPFAM" id="SSF54637">
    <property type="entry name" value="Thioesterase/thiol ester dehydrase-isomerase"/>
    <property type="match status" value="2"/>
</dbReference>
<dbReference type="STRING" id="27334.A0A0A2JT74"/>
<reference evidence="4 5" key="1">
    <citation type="journal article" date="2015" name="Mol. Plant Microbe Interact.">
        <title>Genome, transcriptome, and functional analyses of Penicillium expansum provide new insights into secondary metabolism and pathogenicity.</title>
        <authorList>
            <person name="Ballester A.R."/>
            <person name="Marcet-Houben M."/>
            <person name="Levin E."/>
            <person name="Sela N."/>
            <person name="Selma-Lazaro C."/>
            <person name="Carmona L."/>
            <person name="Wisniewski M."/>
            <person name="Droby S."/>
            <person name="Gonzalez-Candelas L."/>
            <person name="Gabaldon T."/>
        </authorList>
    </citation>
    <scope>NUCLEOTIDE SEQUENCE [LARGE SCALE GENOMIC DNA]</scope>
    <source>
        <strain evidence="4 5">MD-8</strain>
    </source>
</reference>